<dbReference type="InterPro" id="IPR020846">
    <property type="entry name" value="MFS_dom"/>
</dbReference>
<keyword evidence="2" id="KW-0813">Transport</keyword>
<dbReference type="Gene3D" id="1.20.1250.20">
    <property type="entry name" value="MFS general substrate transporter like domains"/>
    <property type="match status" value="1"/>
</dbReference>
<evidence type="ECO:0000256" key="3">
    <source>
        <dbReference type="ARBA" id="ARBA00022692"/>
    </source>
</evidence>
<proteinExistence type="predicted"/>
<dbReference type="GO" id="GO:0016020">
    <property type="term" value="C:membrane"/>
    <property type="evidence" value="ECO:0007669"/>
    <property type="project" value="UniProtKB-SubCell"/>
</dbReference>
<evidence type="ECO:0000256" key="7">
    <source>
        <dbReference type="SAM" id="MobiDB-lite"/>
    </source>
</evidence>
<evidence type="ECO:0000313" key="10">
    <source>
        <dbReference type="EMBL" id="JAI31435.1"/>
    </source>
</evidence>
<feature type="transmembrane region" description="Helical" evidence="8">
    <location>
        <begin position="115"/>
        <end position="136"/>
    </location>
</feature>
<evidence type="ECO:0000256" key="6">
    <source>
        <dbReference type="ARBA" id="ARBA00023136"/>
    </source>
</evidence>
<dbReference type="OrthoDB" id="2985014at2759"/>
<feature type="transmembrane region" description="Helical" evidence="8">
    <location>
        <begin position="346"/>
        <end position="365"/>
    </location>
</feature>
<feature type="transmembrane region" description="Helical" evidence="8">
    <location>
        <begin position="177"/>
        <end position="195"/>
    </location>
</feature>
<evidence type="ECO:0000256" key="8">
    <source>
        <dbReference type="SAM" id="Phobius"/>
    </source>
</evidence>
<dbReference type="AlphaFoldDB" id="A0A0K8VUW1"/>
<gene>
    <name evidence="11" type="primary">Picot_26</name>
    <name evidence="10" type="synonym">Picot_28</name>
    <name evidence="11" type="ORF">c6_g3_i11</name>
    <name evidence="10" type="ORF">c6_g3_i7</name>
</gene>
<dbReference type="EMBL" id="GDHF01020879">
    <property type="protein sequence ID" value="JAI31435.1"/>
    <property type="molecule type" value="Transcribed_RNA"/>
</dbReference>
<feature type="transmembrane region" description="Helical" evidence="8">
    <location>
        <begin position="371"/>
        <end position="390"/>
    </location>
</feature>
<dbReference type="GO" id="GO:0006820">
    <property type="term" value="P:monoatomic anion transport"/>
    <property type="evidence" value="ECO:0007669"/>
    <property type="project" value="TreeGrafter"/>
</dbReference>
<dbReference type="PANTHER" id="PTHR11662">
    <property type="entry name" value="SOLUTE CARRIER FAMILY 17"/>
    <property type="match status" value="1"/>
</dbReference>
<evidence type="ECO:0000256" key="4">
    <source>
        <dbReference type="ARBA" id="ARBA00022847"/>
    </source>
</evidence>
<accession>A0A0K8VUW1</accession>
<dbReference type="PROSITE" id="PS00217">
    <property type="entry name" value="SUGAR_TRANSPORT_2"/>
    <property type="match status" value="1"/>
</dbReference>
<feature type="transmembrane region" description="Helical" evidence="8">
    <location>
        <begin position="142"/>
        <end position="165"/>
    </location>
</feature>
<feature type="domain" description="Major facilitator superfamily (MFS) profile" evidence="9">
    <location>
        <begin position="22"/>
        <end position="464"/>
    </location>
</feature>
<feature type="transmembrane region" description="Helical" evidence="8">
    <location>
        <begin position="21"/>
        <end position="45"/>
    </location>
</feature>
<keyword evidence="4" id="KW-0769">Symport</keyword>
<dbReference type="PANTHER" id="PTHR11662:SF415">
    <property type="entry name" value="AT30085P-RELATED"/>
    <property type="match status" value="1"/>
</dbReference>
<sequence>MTQQPEWGIRFSRFFLVPQRVILSIMGFFAILNAYTMRICLSVAITELVVKKNHTDDDGSTAVCVADDLDSESSSGGEYEWSEELQGYILSSFYIGYILTHIPGGLLAEKFGGKWTLSLGILSTAFFTVITPLAIIHGGATWLIVVRILMGIGEGTTFPALSVLLAQWVPIKERGKLGALVLGGGQVGTILGNLLSGILLDAYDWPVVFYFFGGIGLVWFVIFTFLCYSDPTTHPFIKPSEKEYLTKHMGSIGRNKNLPPTPWRAILTSLPMWALISAQIGHDWGFYIMVTDLPKYMADVMQFSIKANGLYSSLPYAMMWIFSLGSGFVGDWLISRKIMNITNVRKMMTGLAAFGPAIFMVAASYAGCDRIAVVALFTICMGLMGAFYAGMKLTPLDMSPNYAGTLMAITNGIGAITGVVSPSLVGLMTPNASLLEWRLVFWVAFGVLVITAIVYVIWASGEVQDFNDPPRRIDFEAEEKEKAAVATQLESSENLQDARNIKTTHT</sequence>
<dbReference type="InterPro" id="IPR005829">
    <property type="entry name" value="Sugar_transporter_CS"/>
</dbReference>
<evidence type="ECO:0000256" key="2">
    <source>
        <dbReference type="ARBA" id="ARBA00022448"/>
    </source>
</evidence>
<organism evidence="11">
    <name type="scientific">Bactrocera latifrons</name>
    <name type="common">Malaysian fruit fly</name>
    <name type="synonym">Chaetodacus latifrons</name>
    <dbReference type="NCBI Taxonomy" id="174628"/>
    <lineage>
        <taxon>Eukaryota</taxon>
        <taxon>Metazoa</taxon>
        <taxon>Ecdysozoa</taxon>
        <taxon>Arthropoda</taxon>
        <taxon>Hexapoda</taxon>
        <taxon>Insecta</taxon>
        <taxon>Pterygota</taxon>
        <taxon>Neoptera</taxon>
        <taxon>Endopterygota</taxon>
        <taxon>Diptera</taxon>
        <taxon>Brachycera</taxon>
        <taxon>Muscomorpha</taxon>
        <taxon>Tephritoidea</taxon>
        <taxon>Tephritidae</taxon>
        <taxon>Bactrocera</taxon>
        <taxon>Bactrocera</taxon>
    </lineage>
</organism>
<evidence type="ECO:0000256" key="1">
    <source>
        <dbReference type="ARBA" id="ARBA00004141"/>
    </source>
</evidence>
<dbReference type="EMBL" id="GDHF01009648">
    <property type="protein sequence ID" value="JAI42666.1"/>
    <property type="molecule type" value="Transcribed_RNA"/>
</dbReference>
<reference evidence="11" key="1">
    <citation type="submission" date="2015-06" db="EMBL/GenBank/DDBJ databases">
        <authorList>
            <person name="Hoefler B.C."/>
            <person name="Straight P.D."/>
        </authorList>
    </citation>
    <scope>NUCLEOTIDE SEQUENCE</scope>
</reference>
<name>A0A0K8VUW1_BACLA</name>
<protein>
    <submittedName>
        <fullName evidence="11">Putative inorganic phosphate cotransporter</fullName>
    </submittedName>
</protein>
<dbReference type="GO" id="GO:0015293">
    <property type="term" value="F:symporter activity"/>
    <property type="evidence" value="ECO:0007669"/>
    <property type="project" value="UniProtKB-KW"/>
</dbReference>
<feature type="transmembrane region" description="Helical" evidence="8">
    <location>
        <begin position="310"/>
        <end position="334"/>
    </location>
</feature>
<evidence type="ECO:0000259" key="9">
    <source>
        <dbReference type="PROSITE" id="PS50850"/>
    </source>
</evidence>
<dbReference type="Pfam" id="PF07690">
    <property type="entry name" value="MFS_1"/>
    <property type="match status" value="1"/>
</dbReference>
<feature type="transmembrane region" description="Helical" evidence="8">
    <location>
        <begin position="402"/>
        <end position="427"/>
    </location>
</feature>
<dbReference type="InterPro" id="IPR011701">
    <property type="entry name" value="MFS"/>
</dbReference>
<evidence type="ECO:0000313" key="11">
    <source>
        <dbReference type="EMBL" id="JAI42666.1"/>
    </source>
</evidence>
<feature type="transmembrane region" description="Helical" evidence="8">
    <location>
        <begin position="88"/>
        <end position="108"/>
    </location>
</feature>
<dbReference type="SUPFAM" id="SSF103473">
    <property type="entry name" value="MFS general substrate transporter"/>
    <property type="match status" value="1"/>
</dbReference>
<dbReference type="FunFam" id="1.20.1250.20:FF:000512">
    <property type="entry name" value="Putative inorganic phosphate cotransporter-like Protein"/>
    <property type="match status" value="1"/>
</dbReference>
<feature type="region of interest" description="Disordered" evidence="7">
    <location>
        <begin position="486"/>
        <end position="506"/>
    </location>
</feature>
<dbReference type="CDD" id="cd17318">
    <property type="entry name" value="MFS_SLC17"/>
    <property type="match status" value="1"/>
</dbReference>
<feature type="transmembrane region" description="Helical" evidence="8">
    <location>
        <begin position="439"/>
        <end position="458"/>
    </location>
</feature>
<keyword evidence="5 8" id="KW-1133">Transmembrane helix</keyword>
<keyword evidence="6 8" id="KW-0472">Membrane</keyword>
<keyword evidence="3 8" id="KW-0812">Transmembrane</keyword>
<dbReference type="InterPro" id="IPR036259">
    <property type="entry name" value="MFS_trans_sf"/>
</dbReference>
<dbReference type="FunFam" id="1.20.1250.20:FF:000003">
    <property type="entry name" value="Solute carrier family 17 member 3"/>
    <property type="match status" value="1"/>
</dbReference>
<dbReference type="InterPro" id="IPR050382">
    <property type="entry name" value="MFS_Na/Anion_cotransporter"/>
</dbReference>
<comment type="subcellular location">
    <subcellularLocation>
        <location evidence="1">Membrane</location>
        <topology evidence="1">Multi-pass membrane protein</topology>
    </subcellularLocation>
</comment>
<evidence type="ECO:0000256" key="5">
    <source>
        <dbReference type="ARBA" id="ARBA00022989"/>
    </source>
</evidence>
<feature type="compositionally biased region" description="Polar residues" evidence="7">
    <location>
        <begin position="488"/>
        <end position="506"/>
    </location>
</feature>
<dbReference type="PROSITE" id="PS50850">
    <property type="entry name" value="MFS"/>
    <property type="match status" value="1"/>
</dbReference>
<feature type="transmembrane region" description="Helical" evidence="8">
    <location>
        <begin position="207"/>
        <end position="228"/>
    </location>
</feature>